<dbReference type="AlphaFoldDB" id="A0A067BU88"/>
<dbReference type="OMA" id="IMDSARH"/>
<proteinExistence type="predicted"/>
<dbReference type="GO" id="GO:0015074">
    <property type="term" value="P:DNA integration"/>
    <property type="evidence" value="ECO:0007669"/>
    <property type="project" value="InterPro"/>
</dbReference>
<keyword evidence="3" id="KW-1185">Reference proteome</keyword>
<dbReference type="OrthoDB" id="78751at2759"/>
<dbReference type="VEuPathDB" id="FungiDB:SPRG_16639"/>
<dbReference type="KEGG" id="spar:SPRG_16639"/>
<dbReference type="InterPro" id="IPR013762">
    <property type="entry name" value="Integrase-like_cat_sf"/>
</dbReference>
<accession>A0A067BU88</accession>
<protein>
    <submittedName>
        <fullName evidence="2">Uncharacterized protein</fullName>
    </submittedName>
</protein>
<dbReference type="Proteomes" id="UP000030745">
    <property type="component" value="Unassembled WGS sequence"/>
</dbReference>
<dbReference type="GeneID" id="24138246"/>
<dbReference type="SUPFAM" id="SSF56349">
    <property type="entry name" value="DNA breaking-rejoining enzymes"/>
    <property type="match status" value="1"/>
</dbReference>
<keyword evidence="1" id="KW-0233">DNA recombination</keyword>
<evidence type="ECO:0000256" key="1">
    <source>
        <dbReference type="ARBA" id="ARBA00023172"/>
    </source>
</evidence>
<sequence>MGSEPFVMFEEGQPLATAAAYSKAWDGLAEYCLLRGDYESLVFLDDCVPQNMPSMDAATVAEYIAYKTQPHGSPFLDDHGRPILGADQKPLVAGGGWTDPGNIDQLLSAITYRHKQLSQDGEYVDLCDLCLQLVTAYKRKTETREYSPQGDSALTPMELCKIHAHLFSFEKAGGVEQFQLWTMLLLGVSQFLRSQELCTLTIDSFVPSLSKVTPQGTVLYTAIHIRGKTNDFTQMVWRNDKMPQLCPLRHLLAWISLTGIKEGHVFRSAQGVDAPMPYTTFNKRIKKVCREVCRHDGPWGTHTMLKSAYFMAVARGGDVKTIMDSARHKTFDSAQRFYQDAKTVLAIARLDPESMKVISALPKWTAIHIVNHNTSIAIANNQYAATDLPICDLADCFVRSFGDGHQVTEIRRRLKPLDLARAILKSAPPEDDDVVDMQLDSAIDKISDPKARERMRKLVALKCAQLLASTTSTCPIPKQRSHVKVQGVCSPRHRWGKSSS</sequence>
<dbReference type="InterPro" id="IPR011010">
    <property type="entry name" value="DNA_brk_join_enz"/>
</dbReference>
<evidence type="ECO:0000313" key="2">
    <source>
        <dbReference type="EMBL" id="KDO17851.1"/>
    </source>
</evidence>
<dbReference type="EMBL" id="KK583550">
    <property type="protein sequence ID" value="KDO17851.1"/>
    <property type="molecule type" value="Genomic_DNA"/>
</dbReference>
<name>A0A067BU88_SAPPC</name>
<dbReference type="GO" id="GO:0003677">
    <property type="term" value="F:DNA binding"/>
    <property type="evidence" value="ECO:0007669"/>
    <property type="project" value="InterPro"/>
</dbReference>
<gene>
    <name evidence="2" type="ORF">SPRG_16639</name>
</gene>
<organism evidence="2 3">
    <name type="scientific">Saprolegnia parasitica (strain CBS 223.65)</name>
    <dbReference type="NCBI Taxonomy" id="695850"/>
    <lineage>
        <taxon>Eukaryota</taxon>
        <taxon>Sar</taxon>
        <taxon>Stramenopiles</taxon>
        <taxon>Oomycota</taxon>
        <taxon>Saprolegniomycetes</taxon>
        <taxon>Saprolegniales</taxon>
        <taxon>Saprolegniaceae</taxon>
        <taxon>Saprolegnia</taxon>
    </lineage>
</organism>
<dbReference type="GO" id="GO:0006310">
    <property type="term" value="P:DNA recombination"/>
    <property type="evidence" value="ECO:0007669"/>
    <property type="project" value="UniProtKB-KW"/>
</dbReference>
<reference evidence="2 3" key="1">
    <citation type="journal article" date="2013" name="PLoS Genet.">
        <title>Distinctive expansion of potential virulence genes in the genome of the oomycete fish pathogen Saprolegnia parasitica.</title>
        <authorList>
            <person name="Jiang R.H."/>
            <person name="de Bruijn I."/>
            <person name="Haas B.J."/>
            <person name="Belmonte R."/>
            <person name="Lobach L."/>
            <person name="Christie J."/>
            <person name="van den Ackerveken G."/>
            <person name="Bottin A."/>
            <person name="Bulone V."/>
            <person name="Diaz-Moreno S.M."/>
            <person name="Dumas B."/>
            <person name="Fan L."/>
            <person name="Gaulin E."/>
            <person name="Govers F."/>
            <person name="Grenville-Briggs L.J."/>
            <person name="Horner N.R."/>
            <person name="Levin J.Z."/>
            <person name="Mammella M."/>
            <person name="Meijer H.J."/>
            <person name="Morris P."/>
            <person name="Nusbaum C."/>
            <person name="Oome S."/>
            <person name="Phillips A.J."/>
            <person name="van Rooyen D."/>
            <person name="Rzeszutek E."/>
            <person name="Saraiva M."/>
            <person name="Secombes C.J."/>
            <person name="Seidl M.F."/>
            <person name="Snel B."/>
            <person name="Stassen J.H."/>
            <person name="Sykes S."/>
            <person name="Tripathy S."/>
            <person name="van den Berg H."/>
            <person name="Vega-Arreguin J.C."/>
            <person name="Wawra S."/>
            <person name="Young S.K."/>
            <person name="Zeng Q."/>
            <person name="Dieguez-Uribeondo J."/>
            <person name="Russ C."/>
            <person name="Tyler B.M."/>
            <person name="van West P."/>
        </authorList>
    </citation>
    <scope>NUCLEOTIDE SEQUENCE [LARGE SCALE GENOMIC DNA]</scope>
    <source>
        <strain evidence="2 3">CBS 223.65</strain>
    </source>
</reference>
<dbReference type="Gene3D" id="1.10.443.10">
    <property type="entry name" value="Intergrase catalytic core"/>
    <property type="match status" value="1"/>
</dbReference>
<evidence type="ECO:0000313" key="3">
    <source>
        <dbReference type="Proteomes" id="UP000030745"/>
    </source>
</evidence>
<dbReference type="RefSeq" id="XP_012211442.1">
    <property type="nucleotide sequence ID" value="XM_012356052.1"/>
</dbReference>